<dbReference type="GO" id="GO:0003916">
    <property type="term" value="F:DNA topoisomerase activity"/>
    <property type="evidence" value="ECO:0007669"/>
    <property type="project" value="InterPro"/>
</dbReference>
<reference evidence="4" key="1">
    <citation type="submission" date="2022-11" db="UniProtKB">
        <authorList>
            <consortium name="WormBaseParasite"/>
        </authorList>
    </citation>
    <scope>IDENTIFICATION</scope>
</reference>
<evidence type="ECO:0000256" key="1">
    <source>
        <dbReference type="ARBA" id="ARBA00023235"/>
    </source>
</evidence>
<protein>
    <submittedName>
        <fullName evidence="4">DNA topoisomerase</fullName>
    </submittedName>
</protein>
<dbReference type="GO" id="GO:0003677">
    <property type="term" value="F:DNA binding"/>
    <property type="evidence" value="ECO:0007669"/>
    <property type="project" value="InterPro"/>
</dbReference>
<dbReference type="InterPro" id="IPR023405">
    <property type="entry name" value="Topo_IA_core_domain"/>
</dbReference>
<feature type="domain" description="Topo IA-type catalytic" evidence="2">
    <location>
        <begin position="1"/>
        <end position="87"/>
    </location>
</feature>
<keyword evidence="3" id="KW-1185">Reference proteome</keyword>
<dbReference type="Proteomes" id="UP000887577">
    <property type="component" value="Unplaced"/>
</dbReference>
<dbReference type="GO" id="GO:0006265">
    <property type="term" value="P:DNA topological change"/>
    <property type="evidence" value="ECO:0007669"/>
    <property type="project" value="InterPro"/>
</dbReference>
<sequence>MGSFESIPKYLMILQKSGFININEESHEIRPTLLGINIAESYETAIPEITEPQFREKLAQDFNDVATCYKDFVVVYDKYLNEIWKNYKKFVANFDPSQINLDKFEPCFEKHNLGFYAN</sequence>
<dbReference type="PROSITE" id="PS52039">
    <property type="entry name" value="TOPO_IA_2"/>
    <property type="match status" value="1"/>
</dbReference>
<dbReference type="InterPro" id="IPR013824">
    <property type="entry name" value="Topo_IA_cen_sub1"/>
</dbReference>
<dbReference type="AlphaFoldDB" id="A0A914YKG7"/>
<accession>A0A914YKG7</accession>
<dbReference type="WBParaSite" id="PSU_v2.g20016.t1">
    <property type="protein sequence ID" value="PSU_v2.g20016.t1"/>
    <property type="gene ID" value="PSU_v2.g20016"/>
</dbReference>
<evidence type="ECO:0000313" key="3">
    <source>
        <dbReference type="Proteomes" id="UP000887577"/>
    </source>
</evidence>
<organism evidence="3 4">
    <name type="scientific">Panagrolaimus superbus</name>
    <dbReference type="NCBI Taxonomy" id="310955"/>
    <lineage>
        <taxon>Eukaryota</taxon>
        <taxon>Metazoa</taxon>
        <taxon>Ecdysozoa</taxon>
        <taxon>Nematoda</taxon>
        <taxon>Chromadorea</taxon>
        <taxon>Rhabditida</taxon>
        <taxon>Tylenchina</taxon>
        <taxon>Panagrolaimomorpha</taxon>
        <taxon>Panagrolaimoidea</taxon>
        <taxon>Panagrolaimidae</taxon>
        <taxon>Panagrolaimus</taxon>
    </lineage>
</organism>
<name>A0A914YKG7_9BILA</name>
<evidence type="ECO:0000259" key="2">
    <source>
        <dbReference type="PROSITE" id="PS52039"/>
    </source>
</evidence>
<keyword evidence="1" id="KW-0413">Isomerase</keyword>
<dbReference type="Gene3D" id="1.10.460.10">
    <property type="entry name" value="Topoisomerase I, domain 2"/>
    <property type="match status" value="1"/>
</dbReference>
<dbReference type="SUPFAM" id="SSF56712">
    <property type="entry name" value="Prokaryotic type I DNA topoisomerase"/>
    <property type="match status" value="1"/>
</dbReference>
<proteinExistence type="predicted"/>
<evidence type="ECO:0000313" key="4">
    <source>
        <dbReference type="WBParaSite" id="PSU_v2.g20016.t1"/>
    </source>
</evidence>
<dbReference type="InterPro" id="IPR013497">
    <property type="entry name" value="Topo_IA_cen"/>
</dbReference>